<keyword evidence="4" id="KW-1185">Reference proteome</keyword>
<dbReference type="GeneID" id="19270431"/>
<dbReference type="OrthoDB" id="47007at2759"/>
<dbReference type="OMA" id="ENESYWA"/>
<feature type="region of interest" description="Disordered" evidence="2">
    <location>
        <begin position="1"/>
        <end position="23"/>
    </location>
</feature>
<dbReference type="HOGENOM" id="CLU_700397_0_0_1"/>
<protein>
    <submittedName>
        <fullName evidence="3">Uncharacterized protein</fullName>
    </submittedName>
</protein>
<dbReference type="EMBL" id="KI912111">
    <property type="protein sequence ID" value="ETS83542.1"/>
    <property type="molecule type" value="Genomic_DNA"/>
</dbReference>
<accession>W3XDP6</accession>
<dbReference type="KEGG" id="pfy:PFICI_05418"/>
<proteinExistence type="predicted"/>
<keyword evidence="1" id="KW-0175">Coiled coil</keyword>
<evidence type="ECO:0000313" key="3">
    <source>
        <dbReference type="EMBL" id="ETS83542.1"/>
    </source>
</evidence>
<dbReference type="Proteomes" id="UP000030651">
    <property type="component" value="Unassembled WGS sequence"/>
</dbReference>
<evidence type="ECO:0000256" key="1">
    <source>
        <dbReference type="SAM" id="Coils"/>
    </source>
</evidence>
<reference evidence="4" key="1">
    <citation type="journal article" date="2015" name="BMC Genomics">
        <title>Genomic and transcriptomic analysis of the endophytic fungus Pestalotiopsis fici reveals its lifestyle and high potential for synthesis of natural products.</title>
        <authorList>
            <person name="Wang X."/>
            <person name="Zhang X."/>
            <person name="Liu L."/>
            <person name="Xiang M."/>
            <person name="Wang W."/>
            <person name="Sun X."/>
            <person name="Che Y."/>
            <person name="Guo L."/>
            <person name="Liu G."/>
            <person name="Guo L."/>
            <person name="Wang C."/>
            <person name="Yin W.B."/>
            <person name="Stadler M."/>
            <person name="Zhang X."/>
            <person name="Liu X."/>
        </authorList>
    </citation>
    <scope>NUCLEOTIDE SEQUENCE [LARGE SCALE GENOMIC DNA]</scope>
    <source>
        <strain evidence="4">W106-1 / CGMCC3.15140</strain>
    </source>
</reference>
<name>W3XDP6_PESFW</name>
<feature type="coiled-coil region" evidence="1">
    <location>
        <begin position="281"/>
        <end position="360"/>
    </location>
</feature>
<dbReference type="InParanoid" id="W3XDP6"/>
<organism evidence="3 4">
    <name type="scientific">Pestalotiopsis fici (strain W106-1 / CGMCC3.15140)</name>
    <dbReference type="NCBI Taxonomy" id="1229662"/>
    <lineage>
        <taxon>Eukaryota</taxon>
        <taxon>Fungi</taxon>
        <taxon>Dikarya</taxon>
        <taxon>Ascomycota</taxon>
        <taxon>Pezizomycotina</taxon>
        <taxon>Sordariomycetes</taxon>
        <taxon>Xylariomycetidae</taxon>
        <taxon>Amphisphaeriales</taxon>
        <taxon>Sporocadaceae</taxon>
        <taxon>Pestalotiopsis</taxon>
    </lineage>
</organism>
<feature type="region of interest" description="Disordered" evidence="2">
    <location>
        <begin position="217"/>
        <end position="257"/>
    </location>
</feature>
<evidence type="ECO:0000256" key="2">
    <source>
        <dbReference type="SAM" id="MobiDB-lite"/>
    </source>
</evidence>
<gene>
    <name evidence="3" type="ORF">PFICI_05418</name>
</gene>
<dbReference type="AlphaFoldDB" id="W3XDP6"/>
<sequence>MPHEPVIDSKSENFRGKSTSQHDKHNKLEAIVKWTMNGTLRVHPGLTFDLQYHATYNSAFFKLRALVVKKENSTTDQVPIFVFLAPEVIQTLSHDCKHANELGPDTVCFRFHMKSGNAPSLVVPKDMDLSSVTWKNKQSSDVWESLRSLVHASSFDVFCRLPRRAMSEARVGSLCDALSSSQVVSTPGYADLAGLYGGKGGKLVQLEAGAMECVSDDSPPAYGDLEPGPPMPPVLPEKASNKRRRGNSDIEPPRTCQEPVNDLEATVAWLVTELKEHKIREAFIAAQLKECKAELQEYKARESSLKLELEEVKAEVAKSSRDHERQHDRLSSVETQLTKLDDLQERQGVVEAKLDELDDDLEVRVDCRVEETLDQTLSSRIQGVLEGVTLSARF</sequence>
<dbReference type="RefSeq" id="XP_007832190.1">
    <property type="nucleotide sequence ID" value="XM_007833999.1"/>
</dbReference>
<evidence type="ECO:0000313" key="4">
    <source>
        <dbReference type="Proteomes" id="UP000030651"/>
    </source>
</evidence>